<comment type="caution">
    <text evidence="14">The sequence shown here is derived from an EMBL/GenBank/DDBJ whole genome shotgun (WGS) entry which is preliminary data.</text>
</comment>
<name>A0A6M0Q9Z2_9BACI</name>
<dbReference type="InterPro" id="IPR000014">
    <property type="entry name" value="PAS"/>
</dbReference>
<sequence length="418" mass="47676">MKFMNYKQINRLNPLVIFSILIVSAFILLLFLLLLFDIEITNQTLYLVIIPYFFISSMCSYILHSILENKSLQKQQESEERYKNLVENHPDGILIHHNGIILYANPAMYQLLGYEYGTATGDSILKYAHPSTHEIIARRQEEAYRGNENACYDLLEIELIHSSGRPLYVESKAILCYYNQLKCVQLVLRDISERKKTEELLMVSDKLAVVGQLAAGIAHEIRNPLTSIKGFIQVMRESAHSTLYYDVILSELDRLNQVTNDFLILAKPQAKDFRRFDLNKIISEIITLLKPEALLHQVDINLHTVNQEVTVLCDVNELKQAFINILKNSTEAITNGGTIDVTVELVNEVTKVSIQDNGVGIPKDRLHNIGQPFYTLKEKGTGLGLMTTIKIIENHNGIFRIHSEENKGTTVIVEFPHH</sequence>
<keyword evidence="10" id="KW-0812">Transmembrane</keyword>
<keyword evidence="9" id="KW-0902">Two-component regulatory system</keyword>
<feature type="transmembrane region" description="Helical" evidence="10">
    <location>
        <begin position="12"/>
        <end position="33"/>
    </location>
</feature>
<evidence type="ECO:0000256" key="8">
    <source>
        <dbReference type="ARBA" id="ARBA00022969"/>
    </source>
</evidence>
<feature type="domain" description="PAC" evidence="13">
    <location>
        <begin position="153"/>
        <end position="203"/>
    </location>
</feature>
<dbReference type="PROSITE" id="PS50113">
    <property type="entry name" value="PAC"/>
    <property type="match status" value="1"/>
</dbReference>
<evidence type="ECO:0000256" key="2">
    <source>
        <dbReference type="ARBA" id="ARBA00012438"/>
    </source>
</evidence>
<dbReference type="Pfam" id="PF00512">
    <property type="entry name" value="HisKA"/>
    <property type="match status" value="1"/>
</dbReference>
<gene>
    <name evidence="14" type="ORF">G4D63_12500</name>
</gene>
<dbReference type="GO" id="GO:0000155">
    <property type="term" value="F:phosphorelay sensor kinase activity"/>
    <property type="evidence" value="ECO:0007669"/>
    <property type="project" value="InterPro"/>
</dbReference>
<dbReference type="GO" id="GO:0006355">
    <property type="term" value="P:regulation of DNA-templated transcription"/>
    <property type="evidence" value="ECO:0007669"/>
    <property type="project" value="InterPro"/>
</dbReference>
<keyword evidence="5" id="KW-0547">Nucleotide-binding</keyword>
<dbReference type="SUPFAM" id="SSF55785">
    <property type="entry name" value="PYP-like sensor domain (PAS domain)"/>
    <property type="match status" value="1"/>
</dbReference>
<evidence type="ECO:0000313" key="15">
    <source>
        <dbReference type="Proteomes" id="UP000481043"/>
    </source>
</evidence>
<dbReference type="CDD" id="cd00075">
    <property type="entry name" value="HATPase"/>
    <property type="match status" value="1"/>
</dbReference>
<dbReference type="InterPro" id="IPR003594">
    <property type="entry name" value="HATPase_dom"/>
</dbReference>
<dbReference type="InterPro" id="IPR003661">
    <property type="entry name" value="HisK_dim/P_dom"/>
</dbReference>
<evidence type="ECO:0000259" key="12">
    <source>
        <dbReference type="PROSITE" id="PS50112"/>
    </source>
</evidence>
<dbReference type="EMBL" id="JAAIWM010000004">
    <property type="protein sequence ID" value="NEY72549.1"/>
    <property type="molecule type" value="Genomic_DNA"/>
</dbReference>
<reference evidence="14 15" key="1">
    <citation type="submission" date="2020-02" db="EMBL/GenBank/DDBJ databases">
        <title>Bacillus aquiflavi sp. nov., isolated from yellow water of strong flavor Chinese baijiu in Yibin region of China.</title>
        <authorList>
            <person name="Xie J."/>
        </authorList>
    </citation>
    <scope>NUCLEOTIDE SEQUENCE [LARGE SCALE GENOMIC DNA]</scope>
    <source>
        <strain evidence="14 15">SA4</strain>
    </source>
</reference>
<dbReference type="EC" id="2.7.13.3" evidence="2"/>
<keyword evidence="4" id="KW-0808">Transferase</keyword>
<evidence type="ECO:0000259" key="11">
    <source>
        <dbReference type="PROSITE" id="PS50109"/>
    </source>
</evidence>
<keyword evidence="8" id="KW-0749">Sporulation</keyword>
<evidence type="ECO:0000256" key="10">
    <source>
        <dbReference type="SAM" id="Phobius"/>
    </source>
</evidence>
<dbReference type="CDD" id="cd00082">
    <property type="entry name" value="HisKA"/>
    <property type="match status" value="1"/>
</dbReference>
<dbReference type="PANTHER" id="PTHR43065:SF34">
    <property type="entry name" value="SPORULATION KINASE A"/>
    <property type="match status" value="1"/>
</dbReference>
<feature type="domain" description="PAS" evidence="12">
    <location>
        <begin position="78"/>
        <end position="147"/>
    </location>
</feature>
<dbReference type="Pfam" id="PF00989">
    <property type="entry name" value="PAS"/>
    <property type="match status" value="1"/>
</dbReference>
<dbReference type="InterPro" id="IPR036097">
    <property type="entry name" value="HisK_dim/P_sf"/>
</dbReference>
<dbReference type="CDD" id="cd00130">
    <property type="entry name" value="PAS"/>
    <property type="match status" value="1"/>
</dbReference>
<organism evidence="14 15">
    <name type="scientific">Bacillus mesophilus</name>
    <dbReference type="NCBI Taxonomy" id="1808955"/>
    <lineage>
        <taxon>Bacteria</taxon>
        <taxon>Bacillati</taxon>
        <taxon>Bacillota</taxon>
        <taxon>Bacilli</taxon>
        <taxon>Bacillales</taxon>
        <taxon>Bacillaceae</taxon>
        <taxon>Bacillus</taxon>
    </lineage>
</organism>
<dbReference type="AlphaFoldDB" id="A0A6M0Q9Z2"/>
<dbReference type="NCBIfam" id="TIGR00229">
    <property type="entry name" value="sensory_box"/>
    <property type="match status" value="1"/>
</dbReference>
<proteinExistence type="predicted"/>
<dbReference type="InterPro" id="IPR013767">
    <property type="entry name" value="PAS_fold"/>
</dbReference>
<evidence type="ECO:0000256" key="5">
    <source>
        <dbReference type="ARBA" id="ARBA00022741"/>
    </source>
</evidence>
<evidence type="ECO:0000259" key="13">
    <source>
        <dbReference type="PROSITE" id="PS50113"/>
    </source>
</evidence>
<dbReference type="Proteomes" id="UP000481043">
    <property type="component" value="Unassembled WGS sequence"/>
</dbReference>
<feature type="domain" description="Histidine kinase" evidence="11">
    <location>
        <begin position="216"/>
        <end position="418"/>
    </location>
</feature>
<evidence type="ECO:0000256" key="9">
    <source>
        <dbReference type="ARBA" id="ARBA00023012"/>
    </source>
</evidence>
<dbReference type="PANTHER" id="PTHR43065">
    <property type="entry name" value="SENSOR HISTIDINE KINASE"/>
    <property type="match status" value="1"/>
</dbReference>
<dbReference type="InterPro" id="IPR005467">
    <property type="entry name" value="His_kinase_dom"/>
</dbReference>
<dbReference type="PROSITE" id="PS50112">
    <property type="entry name" value="PAS"/>
    <property type="match status" value="1"/>
</dbReference>
<evidence type="ECO:0000256" key="4">
    <source>
        <dbReference type="ARBA" id="ARBA00022679"/>
    </source>
</evidence>
<evidence type="ECO:0000256" key="1">
    <source>
        <dbReference type="ARBA" id="ARBA00000085"/>
    </source>
</evidence>
<dbReference type="GO" id="GO:0005524">
    <property type="term" value="F:ATP binding"/>
    <property type="evidence" value="ECO:0007669"/>
    <property type="project" value="UniProtKB-KW"/>
</dbReference>
<dbReference type="InterPro" id="IPR000700">
    <property type="entry name" value="PAS-assoc_C"/>
</dbReference>
<protein>
    <recommendedName>
        <fullName evidence="2">histidine kinase</fullName>
        <ecNumber evidence="2">2.7.13.3</ecNumber>
    </recommendedName>
</protein>
<accession>A0A6M0Q9Z2</accession>
<keyword evidence="10" id="KW-1133">Transmembrane helix</keyword>
<dbReference type="SMART" id="SM00388">
    <property type="entry name" value="HisKA"/>
    <property type="match status" value="1"/>
</dbReference>
<keyword evidence="7" id="KW-0067">ATP-binding</keyword>
<keyword evidence="15" id="KW-1185">Reference proteome</keyword>
<feature type="transmembrane region" description="Helical" evidence="10">
    <location>
        <begin position="45"/>
        <end position="67"/>
    </location>
</feature>
<dbReference type="PRINTS" id="PR00344">
    <property type="entry name" value="BCTRLSENSOR"/>
</dbReference>
<dbReference type="InterPro" id="IPR004358">
    <property type="entry name" value="Sig_transdc_His_kin-like_C"/>
</dbReference>
<dbReference type="Gene3D" id="1.10.287.130">
    <property type="match status" value="1"/>
</dbReference>
<dbReference type="GO" id="GO:0030435">
    <property type="term" value="P:sporulation resulting in formation of a cellular spore"/>
    <property type="evidence" value="ECO:0007669"/>
    <property type="project" value="UniProtKB-KW"/>
</dbReference>
<dbReference type="InterPro" id="IPR035965">
    <property type="entry name" value="PAS-like_dom_sf"/>
</dbReference>
<evidence type="ECO:0000256" key="3">
    <source>
        <dbReference type="ARBA" id="ARBA00022553"/>
    </source>
</evidence>
<dbReference type="PROSITE" id="PS50109">
    <property type="entry name" value="HIS_KIN"/>
    <property type="match status" value="1"/>
</dbReference>
<comment type="catalytic activity">
    <reaction evidence="1">
        <text>ATP + protein L-histidine = ADP + protein N-phospho-L-histidine.</text>
        <dbReference type="EC" id="2.7.13.3"/>
    </reaction>
</comment>
<evidence type="ECO:0000313" key="14">
    <source>
        <dbReference type="EMBL" id="NEY72549.1"/>
    </source>
</evidence>
<dbReference type="Pfam" id="PF02518">
    <property type="entry name" value="HATPase_c"/>
    <property type="match status" value="1"/>
</dbReference>
<dbReference type="FunFam" id="1.10.287.130:FF:000040">
    <property type="entry name" value="PAS domain-containing sensor histidine kinase"/>
    <property type="match status" value="1"/>
</dbReference>
<dbReference type="Gene3D" id="3.30.565.10">
    <property type="entry name" value="Histidine kinase-like ATPase, C-terminal domain"/>
    <property type="match status" value="1"/>
</dbReference>
<dbReference type="SMART" id="SM00387">
    <property type="entry name" value="HATPase_c"/>
    <property type="match status" value="1"/>
</dbReference>
<dbReference type="SMART" id="SM00091">
    <property type="entry name" value="PAS"/>
    <property type="match status" value="1"/>
</dbReference>
<dbReference type="InterPro" id="IPR036890">
    <property type="entry name" value="HATPase_C_sf"/>
</dbReference>
<evidence type="ECO:0000256" key="6">
    <source>
        <dbReference type="ARBA" id="ARBA00022777"/>
    </source>
</evidence>
<keyword evidence="10" id="KW-0472">Membrane</keyword>
<dbReference type="Gene3D" id="3.30.450.20">
    <property type="entry name" value="PAS domain"/>
    <property type="match status" value="1"/>
</dbReference>
<keyword evidence="3" id="KW-0597">Phosphoprotein</keyword>
<evidence type="ECO:0000256" key="7">
    <source>
        <dbReference type="ARBA" id="ARBA00022840"/>
    </source>
</evidence>
<keyword evidence="6" id="KW-0418">Kinase</keyword>
<dbReference type="SUPFAM" id="SSF55874">
    <property type="entry name" value="ATPase domain of HSP90 chaperone/DNA topoisomerase II/histidine kinase"/>
    <property type="match status" value="1"/>
</dbReference>
<dbReference type="SUPFAM" id="SSF47384">
    <property type="entry name" value="Homodimeric domain of signal transducing histidine kinase"/>
    <property type="match status" value="1"/>
</dbReference>